<name>A0A0F3GL92_9BACT</name>
<evidence type="ECO:0000313" key="3">
    <source>
        <dbReference type="EMBL" id="KJU82739.1"/>
    </source>
</evidence>
<comment type="caution">
    <text evidence="3">The sequence shown here is derived from an EMBL/GenBank/DDBJ whole genome shotgun (WGS) entry which is preliminary data.</text>
</comment>
<keyword evidence="4" id="KW-1185">Reference proteome</keyword>
<keyword evidence="2" id="KW-0812">Transmembrane</keyword>
<dbReference type="Proteomes" id="UP000033423">
    <property type="component" value="Unassembled WGS sequence"/>
</dbReference>
<evidence type="ECO:0000256" key="2">
    <source>
        <dbReference type="SAM" id="Phobius"/>
    </source>
</evidence>
<evidence type="ECO:0000313" key="4">
    <source>
        <dbReference type="Proteomes" id="UP000033423"/>
    </source>
</evidence>
<feature type="compositionally biased region" description="Pro residues" evidence="1">
    <location>
        <begin position="184"/>
        <end position="212"/>
    </location>
</feature>
<dbReference type="AlphaFoldDB" id="A0A0F3GL92"/>
<keyword evidence="2" id="KW-0472">Membrane</keyword>
<organism evidence="3 4">
    <name type="scientific">Candidatus Magnetobacterium bavaricum</name>
    <dbReference type="NCBI Taxonomy" id="29290"/>
    <lineage>
        <taxon>Bacteria</taxon>
        <taxon>Pseudomonadati</taxon>
        <taxon>Nitrospirota</taxon>
        <taxon>Thermodesulfovibrionia</taxon>
        <taxon>Thermodesulfovibrionales</taxon>
        <taxon>Candidatus Magnetobacteriaceae</taxon>
        <taxon>Candidatus Magnetobacterium</taxon>
    </lineage>
</organism>
<protein>
    <submittedName>
        <fullName evidence="3">Uncharacterized protein</fullName>
    </submittedName>
</protein>
<dbReference type="EMBL" id="LACI01002190">
    <property type="protein sequence ID" value="KJU82739.1"/>
    <property type="molecule type" value="Genomic_DNA"/>
</dbReference>
<gene>
    <name evidence="3" type="ORF">MBAV_005076</name>
</gene>
<keyword evidence="2" id="KW-1133">Transmembrane helix</keyword>
<proteinExistence type="predicted"/>
<feature type="transmembrane region" description="Helical" evidence="2">
    <location>
        <begin position="6"/>
        <end position="24"/>
    </location>
</feature>
<feature type="region of interest" description="Disordered" evidence="1">
    <location>
        <begin position="173"/>
        <end position="212"/>
    </location>
</feature>
<sequence length="212" mass="23801">MRVLRHFNLLNVSLIVLLVMTGMYEQGLYKEKRPVKVTMKKVEAPEHEEVKILEGQQLEDRGSYMLITDKNLFHQERKLVLPVKAPPEMQAPPPEFIVYGILMYPDATTVYVEDKKNPYSTQGRGTRQRRLHKGDTISGYTLQTITPQYAEFVSGEKVLRFMVIDNKKKVRTGASPATAHIPPKGNPPQGVPPGINTPPGAPPIPMPPMPGH</sequence>
<accession>A0A0F3GL92</accession>
<evidence type="ECO:0000256" key="1">
    <source>
        <dbReference type="SAM" id="MobiDB-lite"/>
    </source>
</evidence>
<reference evidence="3 4" key="1">
    <citation type="submission" date="2015-02" db="EMBL/GenBank/DDBJ databases">
        <title>Single-cell genomics of uncultivated deep-branching MTB reveals a conserved set of magnetosome genes.</title>
        <authorList>
            <person name="Kolinko S."/>
            <person name="Richter M."/>
            <person name="Glockner F.O."/>
            <person name="Brachmann A."/>
            <person name="Schuler D."/>
        </authorList>
    </citation>
    <scope>NUCLEOTIDE SEQUENCE [LARGE SCALE GENOMIC DNA]</scope>
    <source>
        <strain evidence="3">TM-1</strain>
    </source>
</reference>